<keyword evidence="1" id="KW-0472">Membrane</keyword>
<keyword evidence="1" id="KW-0812">Transmembrane</keyword>
<keyword evidence="3" id="KW-1185">Reference proteome</keyword>
<evidence type="ECO:0000313" key="3">
    <source>
        <dbReference type="Proteomes" id="UP001597119"/>
    </source>
</evidence>
<evidence type="ECO:0000256" key="1">
    <source>
        <dbReference type="SAM" id="Phobius"/>
    </source>
</evidence>
<protein>
    <submittedName>
        <fullName evidence="2">Uncharacterized protein</fullName>
    </submittedName>
</protein>
<dbReference type="RefSeq" id="WP_247380977.1">
    <property type="nucleotide sequence ID" value="NZ_JALLGV010000009.1"/>
</dbReference>
<comment type="caution">
    <text evidence="2">The sequence shown here is derived from an EMBL/GenBank/DDBJ whole genome shotgun (WGS) entry which is preliminary data.</text>
</comment>
<name>A0ABD6CIX6_9EURY</name>
<gene>
    <name evidence="2" type="ORF">ACFR9U_21195</name>
</gene>
<evidence type="ECO:0000313" key="2">
    <source>
        <dbReference type="EMBL" id="MFD1589501.1"/>
    </source>
</evidence>
<dbReference type="Proteomes" id="UP001597119">
    <property type="component" value="Unassembled WGS sequence"/>
</dbReference>
<sequence length="62" mass="6769">MAPSRRRDVRPLFGALIVGFAFFLLINYLSLFGVVTVDSDLLVISVGVVIGYGTARVTNPQR</sequence>
<feature type="transmembrane region" description="Helical" evidence="1">
    <location>
        <begin position="12"/>
        <end position="35"/>
    </location>
</feature>
<keyword evidence="1" id="KW-1133">Transmembrane helix</keyword>
<reference evidence="2 3" key="1">
    <citation type="journal article" date="2019" name="Int. J. Syst. Evol. Microbiol.">
        <title>The Global Catalogue of Microorganisms (GCM) 10K type strain sequencing project: providing services to taxonomists for standard genome sequencing and annotation.</title>
        <authorList>
            <consortium name="The Broad Institute Genomics Platform"/>
            <consortium name="The Broad Institute Genome Sequencing Center for Infectious Disease"/>
            <person name="Wu L."/>
            <person name="Ma J."/>
        </authorList>
    </citation>
    <scope>NUCLEOTIDE SEQUENCE [LARGE SCALE GENOMIC DNA]</scope>
    <source>
        <strain evidence="2 3">CGMCC 1.12125</strain>
    </source>
</reference>
<dbReference type="EMBL" id="JBHUDJ010000015">
    <property type="protein sequence ID" value="MFD1589501.1"/>
    <property type="molecule type" value="Genomic_DNA"/>
</dbReference>
<dbReference type="AlphaFoldDB" id="A0ABD6CIX6"/>
<organism evidence="2 3">
    <name type="scientific">Halorientalis brevis</name>
    <dbReference type="NCBI Taxonomy" id="1126241"/>
    <lineage>
        <taxon>Archaea</taxon>
        <taxon>Methanobacteriati</taxon>
        <taxon>Methanobacteriota</taxon>
        <taxon>Stenosarchaea group</taxon>
        <taxon>Halobacteria</taxon>
        <taxon>Halobacteriales</taxon>
        <taxon>Haloarculaceae</taxon>
        <taxon>Halorientalis</taxon>
    </lineage>
</organism>
<accession>A0ABD6CIX6</accession>
<proteinExistence type="predicted"/>